<dbReference type="AlphaFoldDB" id="A0A8X6U991"/>
<protein>
    <submittedName>
        <fullName evidence="1">Uncharacterized protein</fullName>
    </submittedName>
</protein>
<name>A0A8X6U991_NEPPI</name>
<comment type="caution">
    <text evidence="1">The sequence shown here is derived from an EMBL/GenBank/DDBJ whole genome shotgun (WGS) entry which is preliminary data.</text>
</comment>
<evidence type="ECO:0000313" key="2">
    <source>
        <dbReference type="Proteomes" id="UP000887013"/>
    </source>
</evidence>
<dbReference type="Proteomes" id="UP000887013">
    <property type="component" value="Unassembled WGS sequence"/>
</dbReference>
<dbReference type="EMBL" id="BMAW01120957">
    <property type="protein sequence ID" value="GFT91588.1"/>
    <property type="molecule type" value="Genomic_DNA"/>
</dbReference>
<reference evidence="1" key="1">
    <citation type="submission" date="2020-08" db="EMBL/GenBank/DDBJ databases">
        <title>Multicomponent nature underlies the extraordinary mechanical properties of spider dragline silk.</title>
        <authorList>
            <person name="Kono N."/>
            <person name="Nakamura H."/>
            <person name="Mori M."/>
            <person name="Yoshida Y."/>
            <person name="Ohtoshi R."/>
            <person name="Malay A.D."/>
            <person name="Moran D.A.P."/>
            <person name="Tomita M."/>
            <person name="Numata K."/>
            <person name="Arakawa K."/>
        </authorList>
    </citation>
    <scope>NUCLEOTIDE SEQUENCE</scope>
</reference>
<accession>A0A8X6U991</accession>
<evidence type="ECO:0000313" key="1">
    <source>
        <dbReference type="EMBL" id="GFT91588.1"/>
    </source>
</evidence>
<proteinExistence type="predicted"/>
<gene>
    <name evidence="1" type="ORF">NPIL_376551</name>
</gene>
<organism evidence="1 2">
    <name type="scientific">Nephila pilipes</name>
    <name type="common">Giant wood spider</name>
    <name type="synonym">Nephila maculata</name>
    <dbReference type="NCBI Taxonomy" id="299642"/>
    <lineage>
        <taxon>Eukaryota</taxon>
        <taxon>Metazoa</taxon>
        <taxon>Ecdysozoa</taxon>
        <taxon>Arthropoda</taxon>
        <taxon>Chelicerata</taxon>
        <taxon>Arachnida</taxon>
        <taxon>Araneae</taxon>
        <taxon>Araneomorphae</taxon>
        <taxon>Entelegynae</taxon>
        <taxon>Araneoidea</taxon>
        <taxon>Nephilidae</taxon>
        <taxon>Nephila</taxon>
    </lineage>
</organism>
<dbReference type="OrthoDB" id="6514447at2759"/>
<sequence>MQNKLSSQFSLHKLKEEELFFSFWLKDFNSNKFARVQVNKRGILNKDEVIIESLEIDQITTTPLKFTTSDTINELKIEEINFCDDDYGVLGSKNISLLIGEEHCFNIVNGKIKRLNPKLVTIKR</sequence>
<keyword evidence="2" id="KW-1185">Reference proteome</keyword>